<feature type="compositionally biased region" description="Polar residues" evidence="1">
    <location>
        <begin position="1"/>
        <end position="10"/>
    </location>
</feature>
<accession>A0A072PD58</accession>
<feature type="region of interest" description="Disordered" evidence="1">
    <location>
        <begin position="1"/>
        <end position="23"/>
    </location>
</feature>
<dbReference type="RefSeq" id="XP_013259808.1">
    <property type="nucleotide sequence ID" value="XM_013404354.1"/>
</dbReference>
<dbReference type="InterPro" id="IPR011059">
    <property type="entry name" value="Metal-dep_hydrolase_composite"/>
</dbReference>
<keyword evidence="3" id="KW-1185">Reference proteome</keyword>
<dbReference type="GO" id="GO:0016810">
    <property type="term" value="F:hydrolase activity, acting on carbon-nitrogen (but not peptide) bonds"/>
    <property type="evidence" value="ECO:0007669"/>
    <property type="project" value="InterPro"/>
</dbReference>
<reference evidence="2 3" key="1">
    <citation type="submission" date="2013-03" db="EMBL/GenBank/DDBJ databases">
        <title>The Genome Sequence of Exophiala aquamarina CBS 119918.</title>
        <authorList>
            <consortium name="The Broad Institute Genomics Platform"/>
            <person name="Cuomo C."/>
            <person name="de Hoog S."/>
            <person name="Gorbushina A."/>
            <person name="Walker B."/>
            <person name="Young S.K."/>
            <person name="Zeng Q."/>
            <person name="Gargeya S."/>
            <person name="Fitzgerald M."/>
            <person name="Haas B."/>
            <person name="Abouelleil A."/>
            <person name="Allen A.W."/>
            <person name="Alvarado L."/>
            <person name="Arachchi H.M."/>
            <person name="Berlin A.M."/>
            <person name="Chapman S.B."/>
            <person name="Gainer-Dewar J."/>
            <person name="Goldberg J."/>
            <person name="Griggs A."/>
            <person name="Gujja S."/>
            <person name="Hansen M."/>
            <person name="Howarth C."/>
            <person name="Imamovic A."/>
            <person name="Ireland A."/>
            <person name="Larimer J."/>
            <person name="McCowan C."/>
            <person name="Murphy C."/>
            <person name="Pearson M."/>
            <person name="Poon T.W."/>
            <person name="Priest M."/>
            <person name="Roberts A."/>
            <person name="Saif S."/>
            <person name="Shea T."/>
            <person name="Sisk P."/>
            <person name="Sykes S."/>
            <person name="Wortman J."/>
            <person name="Nusbaum C."/>
            <person name="Birren B."/>
        </authorList>
    </citation>
    <scope>NUCLEOTIDE SEQUENCE [LARGE SCALE GENOMIC DNA]</scope>
    <source>
        <strain evidence="2 3">CBS 119918</strain>
    </source>
</reference>
<gene>
    <name evidence="2" type="ORF">A1O9_07408</name>
</gene>
<proteinExistence type="predicted"/>
<dbReference type="EMBL" id="AMGV01000005">
    <property type="protein sequence ID" value="KEF57218.1"/>
    <property type="molecule type" value="Genomic_DNA"/>
</dbReference>
<dbReference type="VEuPathDB" id="FungiDB:A1O9_07408"/>
<evidence type="ECO:0000313" key="2">
    <source>
        <dbReference type="EMBL" id="KEF57218.1"/>
    </source>
</evidence>
<dbReference type="HOGENOM" id="CLU_2687846_0_0_1"/>
<protein>
    <submittedName>
        <fullName evidence="2">Uncharacterized protein</fullName>
    </submittedName>
</protein>
<dbReference type="AlphaFoldDB" id="A0A072PD58"/>
<evidence type="ECO:0000313" key="3">
    <source>
        <dbReference type="Proteomes" id="UP000027920"/>
    </source>
</evidence>
<sequence length="74" mass="7859">MSNAQVSSTAGADRSAVKTPLLIPGRGDPVKDAILIFSSGKIDYAGRLSKLPKCLNVPQERTVEVPVLLPGLWD</sequence>
<dbReference type="GeneID" id="25282322"/>
<name>A0A072PD58_9EURO</name>
<evidence type="ECO:0000256" key="1">
    <source>
        <dbReference type="SAM" id="MobiDB-lite"/>
    </source>
</evidence>
<organism evidence="2 3">
    <name type="scientific">Exophiala aquamarina CBS 119918</name>
    <dbReference type="NCBI Taxonomy" id="1182545"/>
    <lineage>
        <taxon>Eukaryota</taxon>
        <taxon>Fungi</taxon>
        <taxon>Dikarya</taxon>
        <taxon>Ascomycota</taxon>
        <taxon>Pezizomycotina</taxon>
        <taxon>Eurotiomycetes</taxon>
        <taxon>Chaetothyriomycetidae</taxon>
        <taxon>Chaetothyriales</taxon>
        <taxon>Herpotrichiellaceae</taxon>
        <taxon>Exophiala</taxon>
    </lineage>
</organism>
<comment type="caution">
    <text evidence="2">The sequence shown here is derived from an EMBL/GenBank/DDBJ whole genome shotgun (WGS) entry which is preliminary data.</text>
</comment>
<dbReference type="Proteomes" id="UP000027920">
    <property type="component" value="Unassembled WGS sequence"/>
</dbReference>
<dbReference type="Gene3D" id="2.30.40.10">
    <property type="entry name" value="Urease, subunit C, domain 1"/>
    <property type="match status" value="1"/>
</dbReference>